<name>A0ABV1BI71_9FIRM</name>
<keyword evidence="1" id="KW-1133">Transmembrane helix</keyword>
<gene>
    <name evidence="2" type="ORF">WMO28_08365</name>
</gene>
<organism evidence="2 3">
    <name type="scientific">Blautia aquisgranensis</name>
    <dbReference type="NCBI Taxonomy" id="3133153"/>
    <lineage>
        <taxon>Bacteria</taxon>
        <taxon>Bacillati</taxon>
        <taxon>Bacillota</taxon>
        <taxon>Clostridia</taxon>
        <taxon>Lachnospirales</taxon>
        <taxon>Lachnospiraceae</taxon>
        <taxon>Blautia</taxon>
    </lineage>
</organism>
<feature type="transmembrane region" description="Helical" evidence="1">
    <location>
        <begin position="12"/>
        <end position="33"/>
    </location>
</feature>
<keyword evidence="3" id="KW-1185">Reference proteome</keyword>
<evidence type="ECO:0000256" key="1">
    <source>
        <dbReference type="SAM" id="Phobius"/>
    </source>
</evidence>
<keyword evidence="1" id="KW-0472">Membrane</keyword>
<evidence type="ECO:0000313" key="2">
    <source>
        <dbReference type="EMBL" id="MEQ2370958.1"/>
    </source>
</evidence>
<dbReference type="Proteomes" id="UP001473063">
    <property type="component" value="Unassembled WGS sequence"/>
</dbReference>
<comment type="caution">
    <text evidence="2">The sequence shown here is derived from an EMBL/GenBank/DDBJ whole genome shotgun (WGS) entry which is preliminary data.</text>
</comment>
<keyword evidence="1" id="KW-0812">Transmembrane</keyword>
<sequence>MDFKNKKKRAVLLLCNIFLILAMIISVWIYSGYISKSQSEIKRTDFIRTIESMKRVSQNYLNEEKGYVKDWAAYISEHDMTMEEALDFLRSVNTNEERFVHIIDMDSYEAYSAYYPKGEEQGTGLKSLVNIVCRRPSPGRSASMRSQNFIEYIRGYNFQDDYNEGTITFAMQEEWYSCVNKYIAGDCADEKEAAADFVELCSK</sequence>
<accession>A0ABV1BI71</accession>
<protein>
    <submittedName>
        <fullName evidence="2">Uncharacterized protein</fullName>
    </submittedName>
</protein>
<evidence type="ECO:0000313" key="3">
    <source>
        <dbReference type="Proteomes" id="UP001473063"/>
    </source>
</evidence>
<proteinExistence type="predicted"/>
<reference evidence="2 3" key="1">
    <citation type="submission" date="2024-03" db="EMBL/GenBank/DDBJ databases">
        <title>Human intestinal bacterial collection.</title>
        <authorList>
            <person name="Pauvert C."/>
            <person name="Hitch T.C.A."/>
            <person name="Clavel T."/>
        </authorList>
    </citation>
    <scope>NUCLEOTIDE SEQUENCE [LARGE SCALE GENOMIC DNA]</scope>
    <source>
        <strain evidence="2 3">CLA-JM-H16</strain>
    </source>
</reference>
<dbReference type="EMBL" id="JBBMEJ010000008">
    <property type="protein sequence ID" value="MEQ2370958.1"/>
    <property type="molecule type" value="Genomic_DNA"/>
</dbReference>
<dbReference type="RefSeq" id="WP_349056658.1">
    <property type="nucleotide sequence ID" value="NZ_JBBMEJ010000008.1"/>
</dbReference>